<comment type="subcellular location">
    <subcellularLocation>
        <location evidence="1">Membrane</location>
        <topology evidence="1">Multi-pass membrane protein</topology>
    </subcellularLocation>
</comment>
<organism evidence="11">
    <name type="scientific">Hydatigena taeniaeformis</name>
    <name type="common">Feline tapeworm</name>
    <name type="synonym">Taenia taeniaeformis</name>
    <dbReference type="NCBI Taxonomy" id="6205"/>
    <lineage>
        <taxon>Eukaryota</taxon>
        <taxon>Metazoa</taxon>
        <taxon>Spiralia</taxon>
        <taxon>Lophotrochozoa</taxon>
        <taxon>Platyhelminthes</taxon>
        <taxon>Cestoda</taxon>
        <taxon>Eucestoda</taxon>
        <taxon>Cyclophyllidea</taxon>
        <taxon>Taeniidae</taxon>
        <taxon>Hydatigera</taxon>
    </lineage>
</organism>
<keyword evidence="5" id="KW-0067">ATP-binding</keyword>
<reference evidence="9 10" key="2">
    <citation type="submission" date="2018-11" db="EMBL/GenBank/DDBJ databases">
        <authorList>
            <consortium name="Pathogen Informatics"/>
        </authorList>
    </citation>
    <scope>NUCLEOTIDE SEQUENCE [LARGE SCALE GENOMIC DNA]</scope>
</reference>
<evidence type="ECO:0000256" key="5">
    <source>
        <dbReference type="ARBA" id="ARBA00022840"/>
    </source>
</evidence>
<dbReference type="GO" id="GO:0016887">
    <property type="term" value="F:ATP hydrolysis activity"/>
    <property type="evidence" value="ECO:0007669"/>
    <property type="project" value="InterPro"/>
</dbReference>
<dbReference type="PROSITE" id="PS50893">
    <property type="entry name" value="ABC_TRANSPORTER_2"/>
    <property type="match status" value="1"/>
</dbReference>
<dbReference type="GO" id="GO:0016020">
    <property type="term" value="C:membrane"/>
    <property type="evidence" value="ECO:0007669"/>
    <property type="project" value="UniProtKB-SubCell"/>
</dbReference>
<dbReference type="PANTHER" id="PTHR24221:SF503">
    <property type="entry name" value="MITOCHONDRIAL POTASSIUM CHANNEL ATP-BINDING SUBUNIT"/>
    <property type="match status" value="1"/>
</dbReference>
<dbReference type="WBParaSite" id="TTAC_0000446701-mRNA-1">
    <property type="protein sequence ID" value="TTAC_0000446701-mRNA-1"/>
    <property type="gene ID" value="TTAC_0000446701"/>
</dbReference>
<dbReference type="SMART" id="SM00382">
    <property type="entry name" value="AAA"/>
    <property type="match status" value="1"/>
</dbReference>
<evidence type="ECO:0000256" key="7">
    <source>
        <dbReference type="ARBA" id="ARBA00023136"/>
    </source>
</evidence>
<dbReference type="STRING" id="6205.A0A0R3WUM7"/>
<keyword evidence="3" id="KW-0812">Transmembrane</keyword>
<dbReference type="PROSITE" id="PS00211">
    <property type="entry name" value="ABC_TRANSPORTER_1"/>
    <property type="match status" value="1"/>
</dbReference>
<proteinExistence type="predicted"/>
<evidence type="ECO:0000256" key="4">
    <source>
        <dbReference type="ARBA" id="ARBA00022741"/>
    </source>
</evidence>
<evidence type="ECO:0000256" key="6">
    <source>
        <dbReference type="ARBA" id="ARBA00022989"/>
    </source>
</evidence>
<dbReference type="PANTHER" id="PTHR24221">
    <property type="entry name" value="ATP-BINDING CASSETTE SUB-FAMILY B"/>
    <property type="match status" value="1"/>
</dbReference>
<sequence length="238" mass="25936">MEALMENFSHTVKPGTSVAMVGPSGCGKSTLLQLVQRFYDVDDRGPESGIFLDGRDLRSLAPAWIREQIGIVSQEPNLFNLTIRENIAYGFLKGEPTMEQIIEAAKQANIHDFISGLPEGYDTNVGAGGSQLSGGQKQRVAIARALLRKPKILLLDEATSALDVDSERIVQRTLDEAMREPNGGRTSLVVAHRLTTVMNCDEIVVLMGGRRVESGSPQTLLQQKGAFYEIYNFGVGGQ</sequence>
<dbReference type="Gene3D" id="3.40.50.300">
    <property type="entry name" value="P-loop containing nucleotide triphosphate hydrolases"/>
    <property type="match status" value="1"/>
</dbReference>
<evidence type="ECO:0000313" key="10">
    <source>
        <dbReference type="Proteomes" id="UP000274429"/>
    </source>
</evidence>
<dbReference type="InterPro" id="IPR039421">
    <property type="entry name" value="Type_1_exporter"/>
</dbReference>
<dbReference type="EMBL" id="UYWX01004474">
    <property type="protein sequence ID" value="VDM24983.1"/>
    <property type="molecule type" value="Genomic_DNA"/>
</dbReference>
<protein>
    <submittedName>
        <fullName evidence="11">ABC transporter domain-containing protein</fullName>
    </submittedName>
</protein>
<feature type="domain" description="ABC transporter" evidence="8">
    <location>
        <begin position="1"/>
        <end position="233"/>
    </location>
</feature>
<keyword evidence="4" id="KW-0547">Nucleotide-binding</keyword>
<gene>
    <name evidence="9" type="ORF">TTAC_LOCUS4452</name>
</gene>
<dbReference type="AlphaFoldDB" id="A0A0R3WUM7"/>
<evidence type="ECO:0000256" key="2">
    <source>
        <dbReference type="ARBA" id="ARBA00022448"/>
    </source>
</evidence>
<keyword evidence="10" id="KW-1185">Reference proteome</keyword>
<dbReference type="Pfam" id="PF00005">
    <property type="entry name" value="ABC_tran"/>
    <property type="match status" value="1"/>
</dbReference>
<dbReference type="InterPro" id="IPR003439">
    <property type="entry name" value="ABC_transporter-like_ATP-bd"/>
</dbReference>
<keyword evidence="7" id="KW-0472">Membrane</keyword>
<accession>A0A0R3WUM7</accession>
<dbReference type="Proteomes" id="UP000274429">
    <property type="component" value="Unassembled WGS sequence"/>
</dbReference>
<reference evidence="11" key="1">
    <citation type="submission" date="2017-02" db="UniProtKB">
        <authorList>
            <consortium name="WormBaseParasite"/>
        </authorList>
    </citation>
    <scope>IDENTIFICATION</scope>
</reference>
<keyword evidence="2" id="KW-0813">Transport</keyword>
<dbReference type="GO" id="GO:0042626">
    <property type="term" value="F:ATPase-coupled transmembrane transporter activity"/>
    <property type="evidence" value="ECO:0007669"/>
    <property type="project" value="TreeGrafter"/>
</dbReference>
<keyword evidence="6" id="KW-1133">Transmembrane helix</keyword>
<dbReference type="InterPro" id="IPR027417">
    <property type="entry name" value="P-loop_NTPase"/>
</dbReference>
<dbReference type="GO" id="GO:0005524">
    <property type="term" value="F:ATP binding"/>
    <property type="evidence" value="ECO:0007669"/>
    <property type="project" value="UniProtKB-KW"/>
</dbReference>
<name>A0A0R3WUM7_HYDTA</name>
<evidence type="ECO:0000256" key="3">
    <source>
        <dbReference type="ARBA" id="ARBA00022692"/>
    </source>
</evidence>
<dbReference type="InterPro" id="IPR017871">
    <property type="entry name" value="ABC_transporter-like_CS"/>
</dbReference>
<evidence type="ECO:0000313" key="11">
    <source>
        <dbReference type="WBParaSite" id="TTAC_0000446701-mRNA-1"/>
    </source>
</evidence>
<dbReference type="FunFam" id="3.40.50.300:FF:000967">
    <property type="entry name" value="ABC multidrug transporter mdr4"/>
    <property type="match status" value="1"/>
</dbReference>
<evidence type="ECO:0000313" key="9">
    <source>
        <dbReference type="EMBL" id="VDM24983.1"/>
    </source>
</evidence>
<dbReference type="SUPFAM" id="SSF52540">
    <property type="entry name" value="P-loop containing nucleoside triphosphate hydrolases"/>
    <property type="match status" value="1"/>
</dbReference>
<dbReference type="InterPro" id="IPR003593">
    <property type="entry name" value="AAA+_ATPase"/>
</dbReference>
<dbReference type="OrthoDB" id="6500128at2759"/>
<evidence type="ECO:0000259" key="8">
    <source>
        <dbReference type="PROSITE" id="PS50893"/>
    </source>
</evidence>
<evidence type="ECO:0000256" key="1">
    <source>
        <dbReference type="ARBA" id="ARBA00004141"/>
    </source>
</evidence>